<evidence type="ECO:0000256" key="6">
    <source>
        <dbReference type="ARBA" id="ARBA00035183"/>
    </source>
</evidence>
<proteinExistence type="inferred from homology"/>
<dbReference type="AlphaFoldDB" id="A0AAD6C586"/>
<dbReference type="InterPro" id="IPR018305">
    <property type="entry name" value="Ribosomal_m50"/>
</dbReference>
<comment type="subcellular location">
    <subcellularLocation>
        <location evidence="1">Mitochondrion</location>
    </subcellularLocation>
</comment>
<name>A0AAD6C586_9EURO</name>
<keyword evidence="9" id="KW-1185">Reference proteome</keyword>
<dbReference type="EMBL" id="JAPVEA010000006">
    <property type="protein sequence ID" value="KAJ5449872.1"/>
    <property type="molecule type" value="Genomic_DNA"/>
</dbReference>
<evidence type="ECO:0000313" key="9">
    <source>
        <dbReference type="Proteomes" id="UP001213681"/>
    </source>
</evidence>
<keyword evidence="4" id="KW-0496">Mitochondrion</keyword>
<dbReference type="GO" id="GO:0005840">
    <property type="term" value="C:ribosome"/>
    <property type="evidence" value="ECO:0007669"/>
    <property type="project" value="UniProtKB-KW"/>
</dbReference>
<protein>
    <recommendedName>
        <fullName evidence="6">Large ribosomal subunit protein mL50</fullName>
    </recommendedName>
</protein>
<gene>
    <name evidence="8" type="ORF">N7458_006321</name>
</gene>
<organism evidence="8 9">
    <name type="scientific">Penicillium daleae</name>
    <dbReference type="NCBI Taxonomy" id="63821"/>
    <lineage>
        <taxon>Eukaryota</taxon>
        <taxon>Fungi</taxon>
        <taxon>Dikarya</taxon>
        <taxon>Ascomycota</taxon>
        <taxon>Pezizomycotina</taxon>
        <taxon>Eurotiomycetes</taxon>
        <taxon>Eurotiomycetidae</taxon>
        <taxon>Eurotiales</taxon>
        <taxon>Aspergillaceae</taxon>
        <taxon>Penicillium</taxon>
    </lineage>
</organism>
<dbReference type="Pfam" id="PF10501">
    <property type="entry name" value="Ribosomal_L50"/>
    <property type="match status" value="1"/>
</dbReference>
<evidence type="ECO:0000256" key="1">
    <source>
        <dbReference type="ARBA" id="ARBA00004173"/>
    </source>
</evidence>
<comment type="similarity">
    <text evidence="2">Belongs to the mitochondrion-specific ribosomal protein mL50 family.</text>
</comment>
<accession>A0AAD6C586</accession>
<dbReference type="GO" id="GO:0005739">
    <property type="term" value="C:mitochondrion"/>
    <property type="evidence" value="ECO:0007669"/>
    <property type="project" value="UniProtKB-SubCell"/>
</dbReference>
<evidence type="ECO:0000256" key="2">
    <source>
        <dbReference type="ARBA" id="ARBA00008860"/>
    </source>
</evidence>
<dbReference type="GeneID" id="81599946"/>
<evidence type="ECO:0000256" key="3">
    <source>
        <dbReference type="ARBA" id="ARBA00022980"/>
    </source>
</evidence>
<keyword evidence="3" id="KW-0689">Ribosomal protein</keyword>
<reference evidence="8" key="2">
    <citation type="journal article" date="2023" name="IMA Fungus">
        <title>Comparative genomic study of the Penicillium genus elucidates a diverse pangenome and 15 lateral gene transfer events.</title>
        <authorList>
            <person name="Petersen C."/>
            <person name="Sorensen T."/>
            <person name="Nielsen M.R."/>
            <person name="Sondergaard T.E."/>
            <person name="Sorensen J.L."/>
            <person name="Fitzpatrick D.A."/>
            <person name="Frisvad J.C."/>
            <person name="Nielsen K.L."/>
        </authorList>
    </citation>
    <scope>NUCLEOTIDE SEQUENCE</scope>
    <source>
        <strain evidence="8">IBT 16125</strain>
    </source>
</reference>
<evidence type="ECO:0000256" key="4">
    <source>
        <dbReference type="ARBA" id="ARBA00023128"/>
    </source>
</evidence>
<sequence length="357" mass="40130">MRPALRLPFREALYVCSNCRQEVAPRAVSPITRQFRRYASSDSPSFLERTRRKLWNTEKPPGPADPYTGESQLARGVEPEHGLAKPETDKSEVLPTEDYEQAKNWDGLEAIGYLQKDKWTQEGTRKADKYAPYGSDVRSRSIPYALHQTTVELCLLSMLGKPLTSSCDVPRHNPQILQMLDSCYVDGSNPQQWNSALRFSSQQSMEALLFVFNQIGGESTVKVEPSESLVTDKPSKEDTHHALSLADPEVKFAFIKRLSQLLGRRISDKAITSSWTVGEIISGMSIQLKEKPIQVTKVFGKKAAAGQLPANIKFSPKRLTKSQVDEDHGRKKAIVSEFYRRGLNIRGASNPGFRFEK</sequence>
<dbReference type="Proteomes" id="UP001213681">
    <property type="component" value="Unassembled WGS sequence"/>
</dbReference>
<evidence type="ECO:0000313" key="8">
    <source>
        <dbReference type="EMBL" id="KAJ5449872.1"/>
    </source>
</evidence>
<reference evidence="8" key="1">
    <citation type="submission" date="2022-12" db="EMBL/GenBank/DDBJ databases">
        <authorList>
            <person name="Petersen C."/>
        </authorList>
    </citation>
    <scope>NUCLEOTIDE SEQUENCE</scope>
    <source>
        <strain evidence="8">IBT 16125</strain>
    </source>
</reference>
<dbReference type="GO" id="GO:1990904">
    <property type="term" value="C:ribonucleoprotein complex"/>
    <property type="evidence" value="ECO:0007669"/>
    <property type="project" value="UniProtKB-KW"/>
</dbReference>
<keyword evidence="5" id="KW-0687">Ribonucleoprotein</keyword>
<feature type="compositionally biased region" description="Basic and acidic residues" evidence="7">
    <location>
        <begin position="77"/>
        <end position="92"/>
    </location>
</feature>
<dbReference type="RefSeq" id="XP_056765407.1">
    <property type="nucleotide sequence ID" value="XM_056909703.1"/>
</dbReference>
<evidence type="ECO:0000256" key="7">
    <source>
        <dbReference type="SAM" id="MobiDB-lite"/>
    </source>
</evidence>
<comment type="caution">
    <text evidence="8">The sequence shown here is derived from an EMBL/GenBank/DDBJ whole genome shotgun (WGS) entry which is preliminary data.</text>
</comment>
<feature type="region of interest" description="Disordered" evidence="7">
    <location>
        <begin position="76"/>
        <end position="96"/>
    </location>
</feature>
<evidence type="ECO:0000256" key="5">
    <source>
        <dbReference type="ARBA" id="ARBA00023274"/>
    </source>
</evidence>